<dbReference type="SUPFAM" id="SSF47576">
    <property type="entry name" value="Calponin-homology domain, CH-domain"/>
    <property type="match status" value="1"/>
</dbReference>
<comment type="subcellular location">
    <subcellularLocation>
        <location evidence="1">Endosome</location>
    </subcellularLocation>
</comment>
<name>A0A6A0H5V3_HYAAZ</name>
<reference evidence="6" key="1">
    <citation type="submission" date="2014-08" db="EMBL/GenBank/DDBJ databases">
        <authorList>
            <person name="Murali S."/>
            <person name="Richards S."/>
            <person name="Bandaranaike D."/>
            <person name="Bellair M."/>
            <person name="Blankenburg K."/>
            <person name="Chao H."/>
            <person name="Dinh H."/>
            <person name="Doddapaneni H."/>
            <person name="Dugan-Rocha S."/>
            <person name="Elkadiri S."/>
            <person name="Gnanaolivu R."/>
            <person name="Hughes D."/>
            <person name="Lee S."/>
            <person name="Li M."/>
            <person name="Ming W."/>
            <person name="Munidasa M."/>
            <person name="Muniz J."/>
            <person name="Nguyen L."/>
            <person name="Osuji N."/>
            <person name="Pu L.-L."/>
            <person name="Puazo M."/>
            <person name="Skinner E."/>
            <person name="Qu C."/>
            <person name="Quiroz J."/>
            <person name="Raj R."/>
            <person name="Weissenberger G."/>
            <person name="Xin Y."/>
            <person name="Zou X."/>
            <person name="Han Y."/>
            <person name="Worley K."/>
            <person name="Muzny D."/>
            <person name="Gibbs R."/>
        </authorList>
    </citation>
    <scope>NUCLEOTIDE SEQUENCE</scope>
    <source>
        <strain evidence="6">HAZT.00-mixed</strain>
        <tissue evidence="6">Whole organism</tissue>
    </source>
</reference>
<dbReference type="AlphaFoldDB" id="A0A6A0H5V3"/>
<protein>
    <recommendedName>
        <fullName evidence="5">Calponin-homology (CH) domain-containing protein</fullName>
    </recommendedName>
</protein>
<dbReference type="InterPro" id="IPR036872">
    <property type="entry name" value="CH_dom_sf"/>
</dbReference>
<dbReference type="GO" id="GO:0005768">
    <property type="term" value="C:endosome"/>
    <property type="evidence" value="ECO:0007669"/>
    <property type="project" value="UniProtKB-SubCell"/>
</dbReference>
<evidence type="ECO:0000313" key="6">
    <source>
        <dbReference type="EMBL" id="KAA0200935.1"/>
    </source>
</evidence>
<dbReference type="PANTHER" id="PTHR23167:SF46">
    <property type="entry name" value="EPS15 HOMOLOGY DOMAIN CONTAINING PROTEIN-BINDING PROTEIN 1, ISOFORM F"/>
    <property type="match status" value="1"/>
</dbReference>
<evidence type="ECO:0000256" key="1">
    <source>
        <dbReference type="ARBA" id="ARBA00004177"/>
    </source>
</evidence>
<evidence type="ECO:0000259" key="5">
    <source>
        <dbReference type="PROSITE" id="PS50021"/>
    </source>
</evidence>
<dbReference type="Pfam" id="PF00307">
    <property type="entry name" value="CH"/>
    <property type="match status" value="1"/>
</dbReference>
<sequence length="239" mass="26522">MCHVQIWYARFPTHNASRKVVSDRVMSVERRGTKALEVWARRSTSGYRGVSVDNMTTAWRDGLAFCALIHAHRPDLIDFDSLDAANALENNELAFRVAEEELGIPALLDPEDMVDSAVPDRLSVLTYVSQYYQAFASMGLTIGGCSPKNSPKADCRMKLPEDIDDSATGLPQPEVIKASAPPTAAQTDRLASSNLNYNHDVLCKVQLRVLSELHFALLYLLQIPGLFHIVISTRVITHQ</sequence>
<comment type="caution">
    <text evidence="6">The sequence shown here is derived from an EMBL/GenBank/DDBJ whole genome shotgun (WGS) entry which is preliminary data.</text>
</comment>
<dbReference type="Proteomes" id="UP000711488">
    <property type="component" value="Unassembled WGS sequence"/>
</dbReference>
<dbReference type="Gene3D" id="1.10.418.10">
    <property type="entry name" value="Calponin-like domain"/>
    <property type="match status" value="1"/>
</dbReference>
<reference evidence="6" key="2">
    <citation type="journal article" date="2018" name="Environ. Sci. Technol.">
        <title>The Toxicogenome of Hyalella azteca: A Model for Sediment Ecotoxicology and Evolutionary Toxicology.</title>
        <authorList>
            <person name="Poynton H.C."/>
            <person name="Hasenbein S."/>
            <person name="Benoit J.B."/>
            <person name="Sepulveda M.S."/>
            <person name="Poelchau M.F."/>
            <person name="Hughes D.S.T."/>
            <person name="Murali S.C."/>
            <person name="Chen S."/>
            <person name="Glastad K.M."/>
            <person name="Goodisman M.A.D."/>
            <person name="Werren J.H."/>
            <person name="Vineis J.H."/>
            <person name="Bowen J.L."/>
            <person name="Friedrich M."/>
            <person name="Jones J."/>
            <person name="Robertson H.M."/>
            <person name="Feyereisen R."/>
            <person name="Mechler-Hickson A."/>
            <person name="Mathers N."/>
            <person name="Lee C.E."/>
            <person name="Colbourne J.K."/>
            <person name="Biales A."/>
            <person name="Johnston J.S."/>
            <person name="Wellborn G.A."/>
            <person name="Rosendale A.J."/>
            <person name="Cridge A.G."/>
            <person name="Munoz-Torres M.C."/>
            <person name="Bain P.A."/>
            <person name="Manny A.R."/>
            <person name="Major K.M."/>
            <person name="Lambert F.N."/>
            <person name="Vulpe C.D."/>
            <person name="Tuck P."/>
            <person name="Blalock B.J."/>
            <person name="Lin Y.Y."/>
            <person name="Smith M.E."/>
            <person name="Ochoa-Acuna H."/>
            <person name="Chen M.M."/>
            <person name="Childers C.P."/>
            <person name="Qu J."/>
            <person name="Dugan S."/>
            <person name="Lee S.L."/>
            <person name="Chao H."/>
            <person name="Dinh H."/>
            <person name="Han Y."/>
            <person name="Doddapaneni H."/>
            <person name="Worley K.C."/>
            <person name="Muzny D.M."/>
            <person name="Gibbs R.A."/>
            <person name="Richards S."/>
        </authorList>
    </citation>
    <scope>NUCLEOTIDE SEQUENCE</scope>
    <source>
        <strain evidence="6">HAZT.00-mixed</strain>
        <tissue evidence="6">Whole organism</tissue>
    </source>
</reference>
<dbReference type="PROSITE" id="PS50021">
    <property type="entry name" value="CH"/>
    <property type="match status" value="1"/>
</dbReference>
<reference evidence="6" key="3">
    <citation type="submission" date="2019-06" db="EMBL/GenBank/DDBJ databases">
        <authorList>
            <person name="Poynton C."/>
            <person name="Hasenbein S."/>
            <person name="Benoit J.B."/>
            <person name="Sepulveda M.S."/>
            <person name="Poelchau M.F."/>
            <person name="Murali S.C."/>
            <person name="Chen S."/>
            <person name="Glastad K.M."/>
            <person name="Werren J.H."/>
            <person name="Vineis J.H."/>
            <person name="Bowen J.L."/>
            <person name="Friedrich M."/>
            <person name="Jones J."/>
            <person name="Robertson H.M."/>
            <person name="Feyereisen R."/>
            <person name="Mechler-Hickson A."/>
            <person name="Mathers N."/>
            <person name="Lee C.E."/>
            <person name="Colbourne J.K."/>
            <person name="Biales A."/>
            <person name="Johnston J.S."/>
            <person name="Wellborn G.A."/>
            <person name="Rosendale A.J."/>
            <person name="Cridge A.G."/>
            <person name="Munoz-Torres M.C."/>
            <person name="Bain P.A."/>
            <person name="Manny A.R."/>
            <person name="Major K.M."/>
            <person name="Lambert F.N."/>
            <person name="Vulpe C.D."/>
            <person name="Tuck P."/>
            <person name="Blalock B.J."/>
            <person name="Lin Y.-Y."/>
            <person name="Smith M.E."/>
            <person name="Ochoa-Acuna H."/>
            <person name="Chen M.-J.M."/>
            <person name="Childers C.P."/>
            <person name="Qu J."/>
            <person name="Dugan S."/>
            <person name="Lee S.L."/>
            <person name="Chao H."/>
            <person name="Dinh H."/>
            <person name="Han Y."/>
            <person name="Doddapaneni H."/>
            <person name="Worley K.C."/>
            <person name="Muzny D.M."/>
            <person name="Gibbs R.A."/>
            <person name="Richards S."/>
        </authorList>
    </citation>
    <scope>NUCLEOTIDE SEQUENCE</scope>
    <source>
        <strain evidence="6">HAZT.00-mixed</strain>
        <tissue evidence="6">Whole organism</tissue>
    </source>
</reference>
<organism evidence="6">
    <name type="scientific">Hyalella azteca</name>
    <name type="common">Amphipod</name>
    <dbReference type="NCBI Taxonomy" id="294128"/>
    <lineage>
        <taxon>Eukaryota</taxon>
        <taxon>Metazoa</taxon>
        <taxon>Ecdysozoa</taxon>
        <taxon>Arthropoda</taxon>
        <taxon>Crustacea</taxon>
        <taxon>Multicrustacea</taxon>
        <taxon>Malacostraca</taxon>
        <taxon>Eumalacostraca</taxon>
        <taxon>Peracarida</taxon>
        <taxon>Amphipoda</taxon>
        <taxon>Senticaudata</taxon>
        <taxon>Talitrida</taxon>
        <taxon>Talitroidea</taxon>
        <taxon>Hyalellidae</taxon>
        <taxon>Hyalella</taxon>
    </lineage>
</organism>
<proteinExistence type="predicted"/>
<evidence type="ECO:0000256" key="3">
    <source>
        <dbReference type="ARBA" id="ARBA00022753"/>
    </source>
</evidence>
<keyword evidence="3" id="KW-0967">Endosome</keyword>
<keyword evidence="2" id="KW-0597">Phosphoprotein</keyword>
<gene>
    <name evidence="6" type="ORF">HAZT_HAZT005240</name>
</gene>
<dbReference type="InterPro" id="IPR050540">
    <property type="entry name" value="F-actin_Monoox_Mical"/>
</dbReference>
<evidence type="ECO:0000256" key="4">
    <source>
        <dbReference type="ARBA" id="ARBA00023054"/>
    </source>
</evidence>
<evidence type="ECO:0000256" key="2">
    <source>
        <dbReference type="ARBA" id="ARBA00022553"/>
    </source>
</evidence>
<dbReference type="FunFam" id="1.10.418.10:FF:000023">
    <property type="entry name" value="EH domain-binding protein 1 isoform X1"/>
    <property type="match status" value="1"/>
</dbReference>
<dbReference type="PANTHER" id="PTHR23167">
    <property type="entry name" value="CALPONIN HOMOLOGY DOMAIN-CONTAINING PROTEIN DDB_G0272472-RELATED"/>
    <property type="match status" value="1"/>
</dbReference>
<dbReference type="SMART" id="SM00033">
    <property type="entry name" value="CH"/>
    <property type="match status" value="1"/>
</dbReference>
<dbReference type="EMBL" id="JQDR03005956">
    <property type="protein sequence ID" value="KAA0200935.1"/>
    <property type="molecule type" value="Genomic_DNA"/>
</dbReference>
<keyword evidence="4" id="KW-0175">Coiled coil</keyword>
<dbReference type="InterPro" id="IPR001715">
    <property type="entry name" value="CH_dom"/>
</dbReference>
<accession>A0A6A0H5V3</accession>
<feature type="domain" description="Calponin-homology (CH)" evidence="5">
    <location>
        <begin position="30"/>
        <end position="136"/>
    </location>
</feature>